<accession>A0A5C4NF91</accession>
<reference evidence="1 2" key="1">
    <citation type="submission" date="2019-06" db="EMBL/GenBank/DDBJ databases">
        <authorList>
            <person name="Jiang L."/>
        </authorList>
    </citation>
    <scope>NUCLEOTIDE SEQUENCE [LARGE SCALE GENOMIC DNA]</scope>
    <source>
        <strain evidence="1 2">YIM 48858</strain>
    </source>
</reference>
<dbReference type="PANTHER" id="PTHR30565:SF9">
    <property type="entry name" value="PROTEIN YCIF"/>
    <property type="match status" value="1"/>
</dbReference>
<dbReference type="RefSeq" id="WP_139082044.1">
    <property type="nucleotide sequence ID" value="NZ_VDFV01000016.1"/>
</dbReference>
<gene>
    <name evidence="1" type="ORF">FHG71_12615</name>
</gene>
<sequence>MKTLQDAFEHGLKDIYYAENALLKAMPQMAQKAESQELRAAIEQHQQETQQQVQMLEQVFRQMGKEAKGERCDGVEGLIAENQKVMSEAQAPALDAVILAGAQANEHYEITRYGTLIAWAKELGMQEAEQTLTQILQQEKQTDEKLTRIAESMVNQRAQSAA</sequence>
<organism evidence="1 2">
    <name type="scientific">Rubellimicrobium roseum</name>
    <dbReference type="NCBI Taxonomy" id="687525"/>
    <lineage>
        <taxon>Bacteria</taxon>
        <taxon>Pseudomonadati</taxon>
        <taxon>Pseudomonadota</taxon>
        <taxon>Alphaproteobacteria</taxon>
        <taxon>Rhodobacterales</taxon>
        <taxon>Roseobacteraceae</taxon>
        <taxon>Rubellimicrobium</taxon>
    </lineage>
</organism>
<dbReference type="OrthoDB" id="9795056at2"/>
<dbReference type="InterPro" id="IPR047114">
    <property type="entry name" value="YciF"/>
</dbReference>
<dbReference type="SUPFAM" id="SSF47240">
    <property type="entry name" value="Ferritin-like"/>
    <property type="match status" value="1"/>
</dbReference>
<evidence type="ECO:0000313" key="2">
    <source>
        <dbReference type="Proteomes" id="UP000305709"/>
    </source>
</evidence>
<comment type="caution">
    <text evidence="1">The sequence shown here is derived from an EMBL/GenBank/DDBJ whole genome shotgun (WGS) entry which is preliminary data.</text>
</comment>
<protein>
    <submittedName>
        <fullName evidence="1">Ferritin-like domain-containing protein</fullName>
    </submittedName>
</protein>
<dbReference type="AlphaFoldDB" id="A0A5C4NF91"/>
<dbReference type="InterPro" id="IPR010287">
    <property type="entry name" value="DUF892_YciF-like"/>
</dbReference>
<proteinExistence type="predicted"/>
<dbReference type="EMBL" id="VDFV01000016">
    <property type="protein sequence ID" value="TNC70978.1"/>
    <property type="molecule type" value="Genomic_DNA"/>
</dbReference>
<dbReference type="PANTHER" id="PTHR30565">
    <property type="entry name" value="PROTEIN YCIF"/>
    <property type="match status" value="1"/>
</dbReference>
<evidence type="ECO:0000313" key="1">
    <source>
        <dbReference type="EMBL" id="TNC70978.1"/>
    </source>
</evidence>
<name>A0A5C4NF91_9RHOB</name>
<dbReference type="Pfam" id="PF05974">
    <property type="entry name" value="DUF892"/>
    <property type="match status" value="1"/>
</dbReference>
<dbReference type="Proteomes" id="UP000305709">
    <property type="component" value="Unassembled WGS sequence"/>
</dbReference>
<dbReference type="InterPro" id="IPR009078">
    <property type="entry name" value="Ferritin-like_SF"/>
</dbReference>
<dbReference type="InterPro" id="IPR012347">
    <property type="entry name" value="Ferritin-like"/>
</dbReference>
<dbReference type="Gene3D" id="1.20.1260.10">
    <property type="match status" value="1"/>
</dbReference>
<keyword evidence="2" id="KW-1185">Reference proteome</keyword>